<evidence type="ECO:0000256" key="1">
    <source>
        <dbReference type="SAM" id="MobiDB-lite"/>
    </source>
</evidence>
<proteinExistence type="predicted"/>
<reference evidence="3" key="1">
    <citation type="submission" date="2018-05" db="EMBL/GenBank/DDBJ databases">
        <title>Azospirillum thermophila sp. nov., a novel isolated from hot spring.</title>
        <authorList>
            <person name="Zhao Z."/>
        </authorList>
    </citation>
    <scope>NUCLEOTIDE SEQUENCE [LARGE SCALE GENOMIC DNA]</scope>
    <source>
        <strain evidence="3">CFH 70021</strain>
        <plasmid evidence="3">unnamed5</plasmid>
    </source>
</reference>
<dbReference type="AlphaFoldDB" id="A0A2S2D0L9"/>
<protein>
    <submittedName>
        <fullName evidence="2">Uncharacterized protein</fullName>
    </submittedName>
</protein>
<dbReference type="KEGG" id="azz:DEW08_30265"/>
<accession>A0A2S2D0L9</accession>
<keyword evidence="3" id="KW-1185">Reference proteome</keyword>
<dbReference type="RefSeq" id="WP_109334482.1">
    <property type="nucleotide sequence ID" value="NZ_CP029360.1"/>
</dbReference>
<keyword evidence="2" id="KW-0614">Plasmid</keyword>
<dbReference type="EMBL" id="CP029360">
    <property type="protein sequence ID" value="AWK90303.1"/>
    <property type="molecule type" value="Genomic_DNA"/>
</dbReference>
<dbReference type="Proteomes" id="UP000245629">
    <property type="component" value="Plasmid unnamed5"/>
</dbReference>
<sequence length="74" mass="7950">MTKVTPHRSHVLVRAARAAADLTQCASTLPQVTPQLTVPLSGVRNTVPQMAQSRSYRATTGRGGAASERHRTLQ</sequence>
<evidence type="ECO:0000313" key="3">
    <source>
        <dbReference type="Proteomes" id="UP000245629"/>
    </source>
</evidence>
<name>A0A2S2D0L9_9PROT</name>
<geneLocation type="plasmid" evidence="2 3">
    <name>unnamed5</name>
</geneLocation>
<feature type="region of interest" description="Disordered" evidence="1">
    <location>
        <begin position="43"/>
        <end position="74"/>
    </location>
</feature>
<organism evidence="2 3">
    <name type="scientific">Azospirillum thermophilum</name>
    <dbReference type="NCBI Taxonomy" id="2202148"/>
    <lineage>
        <taxon>Bacteria</taxon>
        <taxon>Pseudomonadati</taxon>
        <taxon>Pseudomonadota</taxon>
        <taxon>Alphaproteobacteria</taxon>
        <taxon>Rhodospirillales</taxon>
        <taxon>Azospirillaceae</taxon>
        <taxon>Azospirillum</taxon>
    </lineage>
</organism>
<feature type="compositionally biased region" description="Polar residues" evidence="1">
    <location>
        <begin position="43"/>
        <end position="58"/>
    </location>
</feature>
<gene>
    <name evidence="2" type="ORF">DEW08_30265</name>
</gene>
<evidence type="ECO:0000313" key="2">
    <source>
        <dbReference type="EMBL" id="AWK90303.1"/>
    </source>
</evidence>